<reference evidence="2" key="2">
    <citation type="journal article" date="2024" name="Antonie Van Leeuwenhoek">
        <title>Roseihalotalea indica gen. nov., sp. nov., a halophilic Bacteroidetes from mesopelagic Southwest Indian Ocean with higher carbohydrate metabolic potential.</title>
        <authorList>
            <person name="Chen B."/>
            <person name="Zhang M."/>
            <person name="Lin D."/>
            <person name="Ye J."/>
            <person name="Tang K."/>
        </authorList>
    </citation>
    <scope>NUCLEOTIDE SEQUENCE</scope>
    <source>
        <strain evidence="2">TK19036</strain>
    </source>
</reference>
<feature type="signal peptide" evidence="1">
    <location>
        <begin position="1"/>
        <end position="20"/>
    </location>
</feature>
<feature type="chain" id="PRO_5041284960" description="Cell wall-active antibiotics response LiaF-like C-terminal domain-containing protein" evidence="1">
    <location>
        <begin position="21"/>
        <end position="300"/>
    </location>
</feature>
<accession>A0AA49GJB8</accession>
<evidence type="ECO:0000313" key="2">
    <source>
        <dbReference type="EMBL" id="WKN34729.1"/>
    </source>
</evidence>
<gene>
    <name evidence="2" type="ORF">K4G66_20350</name>
</gene>
<protein>
    <recommendedName>
        <fullName evidence="3">Cell wall-active antibiotics response LiaF-like C-terminal domain-containing protein</fullName>
    </recommendedName>
</protein>
<organism evidence="2">
    <name type="scientific">Roseihalotalea indica</name>
    <dbReference type="NCBI Taxonomy" id="2867963"/>
    <lineage>
        <taxon>Bacteria</taxon>
        <taxon>Pseudomonadati</taxon>
        <taxon>Bacteroidota</taxon>
        <taxon>Cytophagia</taxon>
        <taxon>Cytophagales</taxon>
        <taxon>Catalimonadaceae</taxon>
        <taxon>Roseihalotalea</taxon>
    </lineage>
</organism>
<evidence type="ECO:0008006" key="3">
    <source>
        <dbReference type="Google" id="ProtNLM"/>
    </source>
</evidence>
<dbReference type="AlphaFoldDB" id="A0AA49GJB8"/>
<keyword evidence="1" id="KW-0732">Signal</keyword>
<sequence>MRLYALLVASIMLYATESKAQEKKHFHIAPVGEQEKVSLNVNASTVNCRINSTFNTHVVSVYGYPTSAGFNPVAQSEVESGIRNVTLDFEDGTPKDLSSSLSAHVFGGFAANNTGPEKPWYIYLSRSVSYDLSLHYGMGSSMVDLSGLAVENLKVNTGSANIRIGYAANTPNEVAMDTLYTKVDLGVLQLDQINLSRAKDIIADVGFGKLTMNFSDDIIQTSRVQASIGAGSLTVIFPETENPVIVRLNNSPLCRITMPKSFRKIQNNTFINKYYSQDAANLTSFDIDVSVGNVEFMMAE</sequence>
<name>A0AA49GJB8_9BACT</name>
<proteinExistence type="predicted"/>
<reference evidence="2" key="1">
    <citation type="journal article" date="2023" name="Comput. Struct. Biotechnol. J.">
        <title>Discovery of a novel marine Bacteroidetes with a rich repertoire of carbohydrate-active enzymes.</title>
        <authorList>
            <person name="Chen B."/>
            <person name="Liu G."/>
            <person name="Chen Q."/>
            <person name="Wang H."/>
            <person name="Liu L."/>
            <person name="Tang K."/>
        </authorList>
    </citation>
    <scope>NUCLEOTIDE SEQUENCE</scope>
    <source>
        <strain evidence="2">TK19036</strain>
    </source>
</reference>
<evidence type="ECO:0000256" key="1">
    <source>
        <dbReference type="SAM" id="SignalP"/>
    </source>
</evidence>
<dbReference type="EMBL" id="CP120682">
    <property type="protein sequence ID" value="WKN34729.1"/>
    <property type="molecule type" value="Genomic_DNA"/>
</dbReference>